<protein>
    <submittedName>
        <fullName evidence="2">Retrovirus-related Pol polyprotein from transposon 17.6</fullName>
    </submittedName>
</protein>
<dbReference type="OrthoDB" id="542221at2759"/>
<dbReference type="EMBL" id="QJKJ01008209">
    <property type="protein sequence ID" value="RDX80479.1"/>
    <property type="molecule type" value="Genomic_DNA"/>
</dbReference>
<comment type="caution">
    <text evidence="2">The sequence shown here is derived from an EMBL/GenBank/DDBJ whole genome shotgun (WGS) entry which is preliminary data.</text>
</comment>
<evidence type="ECO:0000259" key="1">
    <source>
        <dbReference type="Pfam" id="PF00078"/>
    </source>
</evidence>
<dbReference type="InterPro" id="IPR043128">
    <property type="entry name" value="Rev_trsase/Diguanyl_cyclase"/>
</dbReference>
<evidence type="ECO:0000313" key="2">
    <source>
        <dbReference type="EMBL" id="RDX80479.1"/>
    </source>
</evidence>
<organism evidence="2 3">
    <name type="scientific">Mucuna pruriens</name>
    <name type="common">Velvet bean</name>
    <name type="synonym">Dolichos pruriens</name>
    <dbReference type="NCBI Taxonomy" id="157652"/>
    <lineage>
        <taxon>Eukaryota</taxon>
        <taxon>Viridiplantae</taxon>
        <taxon>Streptophyta</taxon>
        <taxon>Embryophyta</taxon>
        <taxon>Tracheophyta</taxon>
        <taxon>Spermatophyta</taxon>
        <taxon>Magnoliopsida</taxon>
        <taxon>eudicotyledons</taxon>
        <taxon>Gunneridae</taxon>
        <taxon>Pentapetalae</taxon>
        <taxon>rosids</taxon>
        <taxon>fabids</taxon>
        <taxon>Fabales</taxon>
        <taxon>Fabaceae</taxon>
        <taxon>Papilionoideae</taxon>
        <taxon>50 kb inversion clade</taxon>
        <taxon>NPAAA clade</taxon>
        <taxon>indigoferoid/millettioid clade</taxon>
        <taxon>Phaseoleae</taxon>
        <taxon>Mucuna</taxon>
    </lineage>
</organism>
<dbReference type="InterPro" id="IPR000477">
    <property type="entry name" value="RT_dom"/>
</dbReference>
<accession>A0A371FQ60</accession>
<feature type="domain" description="Reverse transcriptase" evidence="1">
    <location>
        <begin position="34"/>
        <end position="90"/>
    </location>
</feature>
<dbReference type="Gene3D" id="3.30.70.270">
    <property type="match status" value="1"/>
</dbReference>
<dbReference type="InterPro" id="IPR043502">
    <property type="entry name" value="DNA/RNA_pol_sf"/>
</dbReference>
<gene>
    <name evidence="2" type="primary">pol</name>
    <name evidence="2" type="ORF">CR513_38960</name>
</gene>
<dbReference type="InterPro" id="IPR053134">
    <property type="entry name" value="RNA-dir_DNA_polymerase"/>
</dbReference>
<dbReference type="Proteomes" id="UP000257109">
    <property type="component" value="Unassembled WGS sequence"/>
</dbReference>
<name>A0A371FQ60_MUCPR</name>
<proteinExistence type="predicted"/>
<evidence type="ECO:0000313" key="3">
    <source>
        <dbReference type="Proteomes" id="UP000257109"/>
    </source>
</evidence>
<sequence length="203" mass="23266">MDAYFGYNQMRMHPVDEVKTAFITDEGSFYYRIGLDLEVYVDDMMAKSAQGEQHCVILTRIFDVLRKHKLKLNLEKCSFGIQAGNFLGYMLIRRGIEANPDKCEVVINIRSSRSVKEGVEIRYQRLEKAALALVVMARKLRPFFQSNQIVIRTNLPVKQVLRKLDLATWMVGRIVMGHVKAQVLVDFITELTPIGEAKRPSKG</sequence>
<dbReference type="SUPFAM" id="SSF56672">
    <property type="entry name" value="DNA/RNA polymerases"/>
    <property type="match status" value="1"/>
</dbReference>
<keyword evidence="3" id="KW-1185">Reference proteome</keyword>
<dbReference type="PANTHER" id="PTHR24559:SF444">
    <property type="entry name" value="REVERSE TRANSCRIPTASE DOMAIN-CONTAINING PROTEIN"/>
    <property type="match status" value="1"/>
</dbReference>
<dbReference type="AlphaFoldDB" id="A0A371FQ60"/>
<dbReference type="PANTHER" id="PTHR24559">
    <property type="entry name" value="TRANSPOSON TY3-I GAG-POL POLYPROTEIN"/>
    <property type="match status" value="1"/>
</dbReference>
<feature type="non-terminal residue" evidence="2">
    <location>
        <position position="1"/>
    </location>
</feature>
<dbReference type="Pfam" id="PF00078">
    <property type="entry name" value="RVT_1"/>
    <property type="match status" value="1"/>
</dbReference>
<reference evidence="2" key="1">
    <citation type="submission" date="2018-05" db="EMBL/GenBank/DDBJ databases">
        <title>Draft genome of Mucuna pruriens seed.</title>
        <authorList>
            <person name="Nnadi N.E."/>
            <person name="Vos R."/>
            <person name="Hasami M.H."/>
            <person name="Devisetty U.K."/>
            <person name="Aguiy J.C."/>
        </authorList>
    </citation>
    <scope>NUCLEOTIDE SEQUENCE [LARGE SCALE GENOMIC DNA]</scope>
    <source>
        <strain evidence="2">JCA_2017</strain>
    </source>
</reference>